<sequence>MPEIPASLGGTRRLMSAADHRRGFHLFTGSASMPGARFLPVLARRYLSRRRVSMMVAGVMAASVLTAIAVPVAAAADMGPQAQRYTPVAHTDFLLHHQQPVPSPDSGKPRTATAWPSAGEADLTLPTVAARNLPDGGRARTQAAVAQKAGSLPITIAANPAGETPAGGDATTRSAHVKLTGQDEAHRAGVAGVLFSVAPTSAPGGAVSVGVDYSGFADAMGAGFGSRLHLVRLPACALTAPDKAECRSQESLASHNDAASKTVSADVAPQARLVGKSPTMSSAAAAPMVLAAVAGPGGPAGSFEASSLTPSGSWSVSGASGAFTWSYPIVLPQAATGGDVAPKVALSYSSASVDGRTAATNGQSSWVGQGWDYSPGFVERTYRSCAEDTTLPQAQQTGDRCWAGQILTMSLGGSTTALVRDDATGAWKAQRDNGARVELLTGAPNGANNGEYWKVTTSDGAQYFFGRHHLPGWVAGKDETNSTWTVPVYGPHPNDPCHNDVFASASCAQAWRWNLDYAVDPHGNATAYYYNAEANYYGANTGTTGAAYTRGGTLKRVDYGLRDTGSGIYGAAAPDQVTFDTVERCDPAINAAVTCDPSQFAVANAKSWPDTPADQQCAAADTCNNHAPTFWSTKRLTGITTWYNTGSGAVKIDNYQLAGTFPQIGNPELRLDSITRTGYNADGTSISLPPVQFTSQQLDNRVVGYNGLPALAHWRITNVATDTGGSINVTYTNDTGGTACTSSSVPSDPRQDDKLCFPVYWSPQYYTAPILDYFHKYVVSKVDIQDRNAVSPTQITTYNYLGKPAWHFDDNEIVKPANRTYGQFRGYAQVEVRNGNPDNSTAGTADARTLTRTTYFRGMDGDTLPNSGTRSAQVTDSLGETVPDNNLYADQARETQAFNGDGGPQLSTTITDPVTVAATATRARTGLPALTASITDVAKTRTVTNLTAGGTRTTTTTNAYDGAGRLTAKADSGDGVPDLCSTTSYADNTGSWIRNRASEVVTSQQKCPTDGSAPSPVLSDVRTYYDGQGTLGVISGAGDATRVDTATANTNGALTFNTTGATAYDTSGRVTSVTDALGHITTTAYTPTDGGILSQTVATNPKRQTATIQAEPARGKVTKAVDTGGHVTQAVYDALGRPTSVWKPGRTMGSVPASVTFEYLQRVDGPLAVTTHTLVDYGTGTNYVTSISLFDALGQVRQTQIDAVGGGRVVKDVVYDSHGWARISNNRYYTDGSPSTTMVSVADSAVDDRTITAYDGTGRAVTAAQYRGLNATWSTQTVYGGDRTTVIPPQGGVTQTTVTDAHGKTVELDQYTSAPTVNGSAVTGGAYQATRYHYTATGLPDRITDPDGNVWAYGYDFLGRKTSQTDPDAGNSTVTYDLAGETTSTTDSRGQTLAYTYDELGRKTNEYAGSTTGTLLANWKYDGAQNGVGKPWYSTRYTPQGTYNQAVSAYDGMGNAATVMTQIPSAETGLGGLYTTGFGYTTTGLLTQLTPAGAGALKGEAIGITYDKMGKPQASLGYNAIVSASTYTPYGEPSQFTLGPSNSQAWLTFNYDAQTRRPSGVNLSAQQVYAQIDDRQYSYDPAGNTTKVTDTQGSPANSAPVRTQCYGYDTLQRLTQAWTAVDSCAAAPNTAAGTTNVGGPNSYWTTWSFEPAGLRTQQTQHALPGAVGADTTTTYTYPQPGTPQAHTLTGTTTTGPVGTSAASYGYDQAGNTTTRTLSTGNQTLTWDVENHLATVAAPAGQSSYVYDADGGQLVRHDPGKTTLYLPGEEITRDSAGTVTGTRYYSHDGITVALRVGGDNPKILLTDAHGTGQVTADWWGSSANVIRRDTDPYGNLLGQVQNGPWPDVHGFLGKPQDDATGLTDVGARKYDPVTGRFISADPILNPATPQQFTGYAYANDNPLLLSDPSGLMPMESCMDGGGPCQHQAANGDYVQHGNPDEALAALAPAKPPKVKNEDLSGILEDSYARPGVDDVVGRGTVSDALRYELRAGLQVGGKWHFLKAAQQFGRVSDWLEGLRKGRFEASSDDELAAIAEAKDLWDALNSHDEKGSVMTEIRRLKKEGTGQFESYNNAIENAVQRSAVKDITGAEFEEVPYKAPRFKGATALGRGILGLNAAVFAVDGFQHGWKGAVLRAADPMGVLDNLPGCHEYCNVPG</sequence>
<name>A0A5B2WGJ8_9PSEU</name>
<reference evidence="3 4" key="1">
    <citation type="submission" date="2019-09" db="EMBL/GenBank/DDBJ databases">
        <title>Goodfellowia gen. nov., a new genus of the Pseudonocardineae related to Actinoalloteichus, containing Goodfellowia coeruleoviolacea gen. nov., comb. nov. gen. nov., comb. nov.</title>
        <authorList>
            <person name="Labeda D."/>
        </authorList>
    </citation>
    <scope>NUCLEOTIDE SEQUENCE [LARGE SCALE GENOMIC DNA]</scope>
    <source>
        <strain evidence="3 4">AN110305</strain>
    </source>
</reference>
<gene>
    <name evidence="3" type="ORF">F0L68_39275</name>
</gene>
<keyword evidence="2" id="KW-0472">Membrane</keyword>
<proteinExistence type="predicted"/>
<evidence type="ECO:0000313" key="4">
    <source>
        <dbReference type="Proteomes" id="UP000323454"/>
    </source>
</evidence>
<dbReference type="OrthoDB" id="291011at2"/>
<dbReference type="Pfam" id="PF05593">
    <property type="entry name" value="RHS_repeat"/>
    <property type="match status" value="1"/>
</dbReference>
<feature type="transmembrane region" description="Helical" evidence="2">
    <location>
        <begin position="52"/>
        <end position="74"/>
    </location>
</feature>
<organism evidence="3 4">
    <name type="scientific">Solihabitans fulvus</name>
    <dbReference type="NCBI Taxonomy" id="1892852"/>
    <lineage>
        <taxon>Bacteria</taxon>
        <taxon>Bacillati</taxon>
        <taxon>Actinomycetota</taxon>
        <taxon>Actinomycetes</taxon>
        <taxon>Pseudonocardiales</taxon>
        <taxon>Pseudonocardiaceae</taxon>
        <taxon>Solihabitans</taxon>
    </lineage>
</organism>
<dbReference type="InterPro" id="IPR006530">
    <property type="entry name" value="YD"/>
</dbReference>
<dbReference type="Proteomes" id="UP000323454">
    <property type="component" value="Unassembled WGS sequence"/>
</dbReference>
<feature type="compositionally biased region" description="Polar residues" evidence="1">
    <location>
        <begin position="864"/>
        <end position="878"/>
    </location>
</feature>
<accession>A0A5B2WGJ8</accession>
<feature type="region of interest" description="Disordered" evidence="1">
    <location>
        <begin position="857"/>
        <end position="882"/>
    </location>
</feature>
<keyword evidence="4" id="KW-1185">Reference proteome</keyword>
<dbReference type="PANTHER" id="PTHR32305">
    <property type="match status" value="1"/>
</dbReference>
<dbReference type="InterPro" id="IPR031325">
    <property type="entry name" value="RHS_repeat"/>
</dbReference>
<evidence type="ECO:0000256" key="1">
    <source>
        <dbReference type="SAM" id="MobiDB-lite"/>
    </source>
</evidence>
<protein>
    <submittedName>
        <fullName evidence="3">RHS repeat-associated core domain-containing protein</fullName>
    </submittedName>
</protein>
<dbReference type="InterPro" id="IPR050708">
    <property type="entry name" value="T6SS_VgrG/RHS"/>
</dbReference>
<dbReference type="InterPro" id="IPR022385">
    <property type="entry name" value="Rhs_assc_core"/>
</dbReference>
<evidence type="ECO:0000256" key="2">
    <source>
        <dbReference type="SAM" id="Phobius"/>
    </source>
</evidence>
<dbReference type="Gene3D" id="2.180.10.10">
    <property type="entry name" value="RHS repeat-associated core"/>
    <property type="match status" value="2"/>
</dbReference>
<dbReference type="NCBIfam" id="TIGR01643">
    <property type="entry name" value="YD_repeat_2x"/>
    <property type="match status" value="2"/>
</dbReference>
<keyword evidence="2" id="KW-1133">Transmembrane helix</keyword>
<dbReference type="PANTHER" id="PTHR32305:SF17">
    <property type="entry name" value="TRNA NUCLEASE WAPA"/>
    <property type="match status" value="1"/>
</dbReference>
<dbReference type="EMBL" id="VUOB01000094">
    <property type="protein sequence ID" value="KAA2249536.1"/>
    <property type="molecule type" value="Genomic_DNA"/>
</dbReference>
<reference evidence="3 4" key="2">
    <citation type="submission" date="2019-09" db="EMBL/GenBank/DDBJ databases">
        <authorList>
            <person name="Jin C."/>
        </authorList>
    </citation>
    <scope>NUCLEOTIDE SEQUENCE [LARGE SCALE GENOMIC DNA]</scope>
    <source>
        <strain evidence="3 4">AN110305</strain>
    </source>
</reference>
<comment type="caution">
    <text evidence="3">The sequence shown here is derived from an EMBL/GenBank/DDBJ whole genome shotgun (WGS) entry which is preliminary data.</text>
</comment>
<keyword evidence="2" id="KW-0812">Transmembrane</keyword>
<dbReference type="NCBIfam" id="TIGR03696">
    <property type="entry name" value="Rhs_assc_core"/>
    <property type="match status" value="1"/>
</dbReference>
<evidence type="ECO:0000313" key="3">
    <source>
        <dbReference type="EMBL" id="KAA2249536.1"/>
    </source>
</evidence>